<evidence type="ECO:0000256" key="7">
    <source>
        <dbReference type="ARBA" id="ARBA00023295"/>
    </source>
</evidence>
<dbReference type="InterPro" id="IPR037019">
    <property type="entry name" value="Glyco_hydro_7_sf"/>
</dbReference>
<evidence type="ECO:0000256" key="11">
    <source>
        <dbReference type="SAM" id="SignalP"/>
    </source>
</evidence>
<dbReference type="PRINTS" id="PR00734">
    <property type="entry name" value="GLHYDRLASE7"/>
</dbReference>
<evidence type="ECO:0000256" key="4">
    <source>
        <dbReference type="ARBA" id="ARBA00022801"/>
    </source>
</evidence>
<gene>
    <name evidence="12" type="ORF">PGTUg99_001109</name>
</gene>
<evidence type="ECO:0000256" key="2">
    <source>
        <dbReference type="ARBA" id="ARBA00006044"/>
    </source>
</evidence>
<evidence type="ECO:0000256" key="5">
    <source>
        <dbReference type="ARBA" id="ARBA00023001"/>
    </source>
</evidence>
<feature type="chain" id="PRO_5022830812" description="Glucanase" evidence="11">
    <location>
        <begin position="19"/>
        <end position="447"/>
    </location>
</feature>
<reference evidence="12 13" key="1">
    <citation type="submission" date="2019-05" db="EMBL/GenBank/DDBJ databases">
        <title>Emergence of the Ug99 lineage of the wheat stem rust pathogen through somatic hybridization.</title>
        <authorList>
            <person name="Li F."/>
            <person name="Upadhyaya N.M."/>
            <person name="Sperschneider J."/>
            <person name="Matny O."/>
            <person name="Nguyen-Phuc H."/>
            <person name="Mago R."/>
            <person name="Raley C."/>
            <person name="Miller M.E."/>
            <person name="Silverstein K.A.T."/>
            <person name="Henningsen E."/>
            <person name="Hirsch C.D."/>
            <person name="Visser B."/>
            <person name="Pretorius Z.A."/>
            <person name="Steffenson B.J."/>
            <person name="Schwessinger B."/>
            <person name="Dodds P.N."/>
            <person name="Figueroa M."/>
        </authorList>
    </citation>
    <scope>NUCLEOTIDE SEQUENCE [LARGE SCALE GENOMIC DNA]</scope>
    <source>
        <strain evidence="12 13">Ug99</strain>
    </source>
</reference>
<feature type="signal peptide" evidence="11">
    <location>
        <begin position="1"/>
        <end position="18"/>
    </location>
</feature>
<name>A0A5B0RHT4_PUCGR</name>
<keyword evidence="4 9" id="KW-0378">Hydrolase</keyword>
<evidence type="ECO:0000256" key="1">
    <source>
        <dbReference type="ARBA" id="ARBA00001641"/>
    </source>
</evidence>
<evidence type="ECO:0000313" key="12">
    <source>
        <dbReference type="EMBL" id="KAA1124992.1"/>
    </source>
</evidence>
<accession>A0A5B0RHT4</accession>
<evidence type="ECO:0000256" key="10">
    <source>
        <dbReference type="SAM" id="MobiDB-lite"/>
    </source>
</evidence>
<dbReference type="EMBL" id="VDEP01000191">
    <property type="protein sequence ID" value="KAA1124992.1"/>
    <property type="molecule type" value="Genomic_DNA"/>
</dbReference>
<evidence type="ECO:0000313" key="13">
    <source>
        <dbReference type="Proteomes" id="UP000325313"/>
    </source>
</evidence>
<dbReference type="InterPro" id="IPR013320">
    <property type="entry name" value="ConA-like_dom_sf"/>
</dbReference>
<comment type="similarity">
    <text evidence="2 9">Belongs to the glycosyl hydrolase 7 (cellulase C) family.</text>
</comment>
<dbReference type="GO" id="GO:0016162">
    <property type="term" value="F:cellulose 1,4-beta-cellobiosidase activity"/>
    <property type="evidence" value="ECO:0007669"/>
    <property type="project" value="UniProtKB-EC"/>
</dbReference>
<keyword evidence="8 9" id="KW-0624">Polysaccharide degradation</keyword>
<keyword evidence="3 11" id="KW-0732">Signal</keyword>
<feature type="region of interest" description="Disordered" evidence="10">
    <location>
        <begin position="392"/>
        <end position="447"/>
    </location>
</feature>
<evidence type="ECO:0000256" key="8">
    <source>
        <dbReference type="ARBA" id="ARBA00023326"/>
    </source>
</evidence>
<protein>
    <recommendedName>
        <fullName evidence="9">Glucanase</fullName>
        <ecNumber evidence="9">3.2.1.-</ecNumber>
    </recommendedName>
</protein>
<dbReference type="PANTHER" id="PTHR33753:SF2">
    <property type="entry name" value="GLYCOSIDE HYDROLASE FAMILY 7 PROTEIN"/>
    <property type="match status" value="1"/>
</dbReference>
<proteinExistence type="inferred from homology"/>
<dbReference type="EC" id="3.2.1.-" evidence="9"/>
<sequence>MDLFSLLLLLQSLSSSYAQNAGKIKPEKPVPFIVKECASGSNCKDLSGGLTIDANWRWTHDKDQEGQKCYDGSAWTQACSGTGEECAKKCVIEGAGDYDATYGVKGDGKDGVTLKYVTKNDNGKNAGSRMYFLEQGGEKYHMFKLKNKQFEFDVDVSNLPCGVNGALYFTAMEQDGGKSKNPTNGAGAKYGTGYCDAQCPKDIKWINGKANNKGWKGDGANVGAGDMGRRYVLVINVELRVQADTMGFATRMAVILLLIVGVLKKFYGQGKKVDTSKKFTVVTQFITKGNTDDGELIEVRRMYRQNGNLIKNEAVKVKGLDKPADSLTDQFCQANKAATGDHDSFKDRGGMKAMGEAMKNGMVLVLSIWDDATAKMQWLDGIYPPNGSADKYGVKRGPCDPNSGDPGPLRDSKPDSQVTFSNVKIGPIDNSAEKSTPAKQKRSTFYI</sequence>
<keyword evidence="7 9" id="KW-0326">Glycosidase</keyword>
<dbReference type="PANTHER" id="PTHR33753">
    <property type="entry name" value="1,4-BETA-D-GLUCAN CELLOBIOHYDROLASE B"/>
    <property type="match status" value="1"/>
</dbReference>
<organism evidence="12 13">
    <name type="scientific">Puccinia graminis f. sp. tritici</name>
    <dbReference type="NCBI Taxonomy" id="56615"/>
    <lineage>
        <taxon>Eukaryota</taxon>
        <taxon>Fungi</taxon>
        <taxon>Dikarya</taxon>
        <taxon>Basidiomycota</taxon>
        <taxon>Pucciniomycotina</taxon>
        <taxon>Pucciniomycetes</taxon>
        <taxon>Pucciniales</taxon>
        <taxon>Pucciniaceae</taxon>
        <taxon>Puccinia</taxon>
    </lineage>
</organism>
<evidence type="ECO:0000256" key="9">
    <source>
        <dbReference type="RuleBase" id="RU361164"/>
    </source>
</evidence>
<dbReference type="Pfam" id="PF00840">
    <property type="entry name" value="Glyco_hydro_7"/>
    <property type="match status" value="2"/>
</dbReference>
<comment type="caution">
    <text evidence="12">The sequence shown here is derived from an EMBL/GenBank/DDBJ whole genome shotgun (WGS) entry which is preliminary data.</text>
</comment>
<dbReference type="GO" id="GO:0030245">
    <property type="term" value="P:cellulose catabolic process"/>
    <property type="evidence" value="ECO:0007669"/>
    <property type="project" value="UniProtKB-KW"/>
</dbReference>
<dbReference type="InterPro" id="IPR001722">
    <property type="entry name" value="Glyco_hydro_7"/>
</dbReference>
<comment type="catalytic activity">
    <reaction evidence="1">
        <text>Hydrolysis of (1-&gt;4)-beta-D-glucosidic linkages in cellulose and cellotetraose, releasing cellobiose from the non-reducing ends of the chains.</text>
        <dbReference type="EC" id="3.2.1.91"/>
    </reaction>
</comment>
<evidence type="ECO:0000256" key="3">
    <source>
        <dbReference type="ARBA" id="ARBA00022729"/>
    </source>
</evidence>
<keyword evidence="6" id="KW-0119">Carbohydrate metabolism</keyword>
<dbReference type="AlphaFoldDB" id="A0A5B0RHT4"/>
<dbReference type="Gene3D" id="2.70.100.10">
    <property type="entry name" value="Glycoside hydrolase, family 7, domain"/>
    <property type="match status" value="2"/>
</dbReference>
<evidence type="ECO:0000256" key="6">
    <source>
        <dbReference type="ARBA" id="ARBA00023277"/>
    </source>
</evidence>
<keyword evidence="5 9" id="KW-0136">Cellulose degradation</keyword>
<dbReference type="SUPFAM" id="SSF49899">
    <property type="entry name" value="Concanavalin A-like lectins/glucanases"/>
    <property type="match status" value="1"/>
</dbReference>
<dbReference type="Proteomes" id="UP000325313">
    <property type="component" value="Unassembled WGS sequence"/>
</dbReference>